<protein>
    <submittedName>
        <fullName evidence="2">Uncharacterized protein</fullName>
    </submittedName>
</protein>
<dbReference type="EMBL" id="JBFDAA010000020">
    <property type="protein sequence ID" value="KAL1115372.1"/>
    <property type="molecule type" value="Genomic_DNA"/>
</dbReference>
<organism evidence="2 3">
    <name type="scientific">Ranatra chinensis</name>
    <dbReference type="NCBI Taxonomy" id="642074"/>
    <lineage>
        <taxon>Eukaryota</taxon>
        <taxon>Metazoa</taxon>
        <taxon>Ecdysozoa</taxon>
        <taxon>Arthropoda</taxon>
        <taxon>Hexapoda</taxon>
        <taxon>Insecta</taxon>
        <taxon>Pterygota</taxon>
        <taxon>Neoptera</taxon>
        <taxon>Paraneoptera</taxon>
        <taxon>Hemiptera</taxon>
        <taxon>Heteroptera</taxon>
        <taxon>Panheteroptera</taxon>
        <taxon>Nepomorpha</taxon>
        <taxon>Nepidae</taxon>
        <taxon>Ranatrinae</taxon>
        <taxon>Ranatra</taxon>
    </lineage>
</organism>
<dbReference type="Proteomes" id="UP001558652">
    <property type="component" value="Unassembled WGS sequence"/>
</dbReference>
<comment type="caution">
    <text evidence="2">The sequence shown here is derived from an EMBL/GenBank/DDBJ whole genome shotgun (WGS) entry which is preliminary data.</text>
</comment>
<feature type="compositionally biased region" description="Basic and acidic residues" evidence="1">
    <location>
        <begin position="1"/>
        <end position="35"/>
    </location>
</feature>
<feature type="region of interest" description="Disordered" evidence="1">
    <location>
        <begin position="1"/>
        <end position="42"/>
    </location>
</feature>
<feature type="compositionally biased region" description="Polar residues" evidence="1">
    <location>
        <begin position="62"/>
        <end position="73"/>
    </location>
</feature>
<evidence type="ECO:0000256" key="1">
    <source>
        <dbReference type="SAM" id="MobiDB-lite"/>
    </source>
</evidence>
<keyword evidence="3" id="KW-1185">Reference proteome</keyword>
<feature type="region of interest" description="Disordered" evidence="1">
    <location>
        <begin position="54"/>
        <end position="121"/>
    </location>
</feature>
<sequence length="121" mass="12654">MERWKKPPFGDDSLTRVERASQEADVSLIREEGPRDGATGSESISIFNNVMMTYSDFGVPTGSGNSAAGTPAQTRAPAPSSVPGQPPASSEHKVENTTPDSVVHSSTGLRTPTGSNESHGL</sequence>
<feature type="compositionally biased region" description="Polar residues" evidence="1">
    <location>
        <begin position="96"/>
        <end position="121"/>
    </location>
</feature>
<name>A0ABD0XVR8_9HEMI</name>
<gene>
    <name evidence="2" type="ORF">AAG570_007402</name>
</gene>
<evidence type="ECO:0000313" key="2">
    <source>
        <dbReference type="EMBL" id="KAL1115372.1"/>
    </source>
</evidence>
<proteinExistence type="predicted"/>
<evidence type="ECO:0000313" key="3">
    <source>
        <dbReference type="Proteomes" id="UP001558652"/>
    </source>
</evidence>
<reference evidence="2 3" key="1">
    <citation type="submission" date="2024-07" db="EMBL/GenBank/DDBJ databases">
        <title>Chromosome-level genome assembly of the water stick insect Ranatra chinensis (Heteroptera: Nepidae).</title>
        <authorList>
            <person name="Liu X."/>
        </authorList>
    </citation>
    <scope>NUCLEOTIDE SEQUENCE [LARGE SCALE GENOMIC DNA]</scope>
    <source>
        <strain evidence="2">Cailab_2021Rc</strain>
        <tissue evidence="2">Muscle</tissue>
    </source>
</reference>
<dbReference type="AlphaFoldDB" id="A0ABD0XVR8"/>
<accession>A0ABD0XVR8</accession>